<evidence type="ECO:0000259" key="3">
    <source>
        <dbReference type="Pfam" id="PF10566"/>
    </source>
</evidence>
<evidence type="ECO:0000313" key="7">
    <source>
        <dbReference type="Proteomes" id="UP000737171"/>
    </source>
</evidence>
<dbReference type="Pfam" id="PF14509">
    <property type="entry name" value="GH97_C"/>
    <property type="match status" value="1"/>
</dbReference>
<organism evidence="6 7">
    <name type="scientific">Pseudaquabacterium terrae</name>
    <dbReference type="NCBI Taxonomy" id="2732868"/>
    <lineage>
        <taxon>Bacteria</taxon>
        <taxon>Pseudomonadati</taxon>
        <taxon>Pseudomonadota</taxon>
        <taxon>Betaproteobacteria</taxon>
        <taxon>Burkholderiales</taxon>
        <taxon>Sphaerotilaceae</taxon>
        <taxon>Pseudaquabacterium</taxon>
    </lineage>
</organism>
<proteinExistence type="predicted"/>
<dbReference type="EMBL" id="JABRWJ010000013">
    <property type="protein sequence ID" value="NRF71661.1"/>
    <property type="molecule type" value="Genomic_DNA"/>
</dbReference>
<comment type="caution">
    <text evidence="6">The sequence shown here is derived from an EMBL/GenBank/DDBJ whole genome shotgun (WGS) entry which is preliminary data.</text>
</comment>
<name>A0ABX2ESQ3_9BURK</name>
<dbReference type="InterPro" id="IPR029486">
    <property type="entry name" value="GH97_N"/>
</dbReference>
<dbReference type="InterPro" id="IPR013780">
    <property type="entry name" value="Glyco_hydro_b"/>
</dbReference>
<accession>A0ABX2ESQ3</accession>
<keyword evidence="1 6" id="KW-0378">Hydrolase</keyword>
<dbReference type="Gene3D" id="2.70.98.10">
    <property type="match status" value="1"/>
</dbReference>
<dbReference type="Pfam" id="PF10566">
    <property type="entry name" value="Glyco_hydro_97"/>
    <property type="match status" value="1"/>
</dbReference>
<evidence type="ECO:0000259" key="5">
    <source>
        <dbReference type="Pfam" id="PF14509"/>
    </source>
</evidence>
<feature type="domain" description="Glycosyl-hydrolase 97 catalytic" evidence="3">
    <location>
        <begin position="283"/>
        <end position="429"/>
    </location>
</feature>
<evidence type="ECO:0000313" key="6">
    <source>
        <dbReference type="EMBL" id="NRF71661.1"/>
    </source>
</evidence>
<dbReference type="InterPro" id="IPR052720">
    <property type="entry name" value="Glycosyl_hydrolase_97"/>
</dbReference>
<reference evidence="6 7" key="1">
    <citation type="submission" date="2020-05" db="EMBL/GenBank/DDBJ databases">
        <title>Aquincola sp. isolate from soil.</title>
        <authorList>
            <person name="Han J."/>
            <person name="Kim D.-U."/>
        </authorList>
    </citation>
    <scope>NUCLEOTIDE SEQUENCE [LARGE SCALE GENOMIC DNA]</scope>
    <source>
        <strain evidence="6 7">S2</strain>
    </source>
</reference>
<dbReference type="Pfam" id="PF14508">
    <property type="entry name" value="GH97_N"/>
    <property type="match status" value="1"/>
</dbReference>
<keyword evidence="7" id="KW-1185">Reference proteome</keyword>
<protein>
    <submittedName>
        <fullName evidence="6">Glycoside hydrolase family 97 protein</fullName>
    </submittedName>
</protein>
<dbReference type="SUPFAM" id="SSF51445">
    <property type="entry name" value="(Trans)glycosidases"/>
    <property type="match status" value="1"/>
</dbReference>
<sequence>MAPARAADAVIASPDGRTALHIADDGSSFSIVRRGETVIATSPLGLELDGAPAFGALKLETREDATVNRSIPLVATKASSARDHYRGATLAFREAGGGRRLLIDARAYDDGVAFRYRLEDAAPVKLRGERTAFVPAGDPSCLVTPTDYGAHELNFERLRISQLKTDAAYDVPVVCATPAGRTHYAITQAHLEGYTGASFRREGSALRVQLSAVPKRPGPAFVSTGGLRTAWRAVMMADRAGELIESHLVGHLNPPPQQDFSWVKPGKTSWDWWSGPLEGVKPDLAAYKRFIHFAAESGFPYHLMDAGWAFGTGPCCDALPGTDITRAADGIDMPALVRYAADKGVGLLLWVHWEHLAPRMDEVLDTYARWGIKGIKVDFMNRDDQDMVAFYQRVAEATARRRMLLDLHGAYVPAGLQRTYPNYITQEGVLGAEWNKMDKRITPQHNLMLPYTRMLVGPMDYTPGGFRNATASAFEVRAVMPQTQTTRGQALAMYVVYDSPLQMVSDDPSNYHGEPGFDFIRRVPTAWDETRFLDGEPGRDIVLARRHGQAWYVGAMTGDEARTQRVPLNFLPPGAYRATVWEDGEVARELRRSVRTVKRGDVLTLRLASAGGAAVVLEPLPRPDARSAP</sequence>
<feature type="domain" description="Glycosyl-hydrolase 97 N-terminal" evidence="4">
    <location>
        <begin position="11"/>
        <end position="255"/>
    </location>
</feature>
<dbReference type="InterPro" id="IPR029483">
    <property type="entry name" value="GH97_C"/>
</dbReference>
<dbReference type="GO" id="GO:0016787">
    <property type="term" value="F:hydrolase activity"/>
    <property type="evidence" value="ECO:0007669"/>
    <property type="project" value="UniProtKB-KW"/>
</dbReference>
<dbReference type="InterPro" id="IPR014718">
    <property type="entry name" value="GH-type_carb-bd"/>
</dbReference>
<dbReference type="Proteomes" id="UP000737171">
    <property type="component" value="Unassembled WGS sequence"/>
</dbReference>
<dbReference type="Gene3D" id="2.60.40.1180">
    <property type="entry name" value="Golgi alpha-mannosidase II"/>
    <property type="match status" value="1"/>
</dbReference>
<dbReference type="InterPro" id="IPR017853">
    <property type="entry name" value="GH"/>
</dbReference>
<dbReference type="PANTHER" id="PTHR35803">
    <property type="entry name" value="GLUCAN 1,4-ALPHA-GLUCOSIDASE SUSB-RELATED"/>
    <property type="match status" value="1"/>
</dbReference>
<keyword evidence="2" id="KW-0326">Glycosidase</keyword>
<dbReference type="PANTHER" id="PTHR35803:SF2">
    <property type="entry name" value="RETAINING ALPHA-GALACTOSIDASE"/>
    <property type="match status" value="1"/>
</dbReference>
<evidence type="ECO:0000256" key="2">
    <source>
        <dbReference type="ARBA" id="ARBA00023295"/>
    </source>
</evidence>
<dbReference type="Gene3D" id="3.20.20.70">
    <property type="entry name" value="Aldolase class I"/>
    <property type="match status" value="1"/>
</dbReference>
<dbReference type="InterPro" id="IPR013785">
    <property type="entry name" value="Aldolase_TIM"/>
</dbReference>
<feature type="domain" description="Glycosyl-hydrolase 97 C-terminal oligomerisation" evidence="5">
    <location>
        <begin position="526"/>
        <end position="617"/>
    </location>
</feature>
<evidence type="ECO:0000259" key="4">
    <source>
        <dbReference type="Pfam" id="PF14508"/>
    </source>
</evidence>
<gene>
    <name evidence="6" type="ORF">HLB44_32200</name>
</gene>
<evidence type="ECO:0000256" key="1">
    <source>
        <dbReference type="ARBA" id="ARBA00022801"/>
    </source>
</evidence>
<dbReference type="InterPro" id="IPR019563">
    <property type="entry name" value="GH97_catalytic"/>
</dbReference>